<comment type="caution">
    <text evidence="1">The sequence shown here is derived from an EMBL/GenBank/DDBJ whole genome shotgun (WGS) entry which is preliminary data.</text>
</comment>
<organism evidence="1 2">
    <name type="scientific">Bauhinia variegata</name>
    <name type="common">Purple orchid tree</name>
    <name type="synonym">Phanera variegata</name>
    <dbReference type="NCBI Taxonomy" id="167791"/>
    <lineage>
        <taxon>Eukaryota</taxon>
        <taxon>Viridiplantae</taxon>
        <taxon>Streptophyta</taxon>
        <taxon>Embryophyta</taxon>
        <taxon>Tracheophyta</taxon>
        <taxon>Spermatophyta</taxon>
        <taxon>Magnoliopsida</taxon>
        <taxon>eudicotyledons</taxon>
        <taxon>Gunneridae</taxon>
        <taxon>Pentapetalae</taxon>
        <taxon>rosids</taxon>
        <taxon>fabids</taxon>
        <taxon>Fabales</taxon>
        <taxon>Fabaceae</taxon>
        <taxon>Cercidoideae</taxon>
        <taxon>Cercideae</taxon>
        <taxon>Bauhiniinae</taxon>
        <taxon>Bauhinia</taxon>
    </lineage>
</organism>
<gene>
    <name evidence="1" type="ORF">L6164_031697</name>
</gene>
<accession>A0ACB9LGM8</accession>
<reference evidence="1 2" key="1">
    <citation type="journal article" date="2022" name="DNA Res.">
        <title>Chromosomal-level genome assembly of the orchid tree Bauhinia variegata (Leguminosae; Cercidoideae) supports the allotetraploid origin hypothesis of Bauhinia.</title>
        <authorList>
            <person name="Zhong Y."/>
            <person name="Chen Y."/>
            <person name="Zheng D."/>
            <person name="Pang J."/>
            <person name="Liu Y."/>
            <person name="Luo S."/>
            <person name="Meng S."/>
            <person name="Qian L."/>
            <person name="Wei D."/>
            <person name="Dai S."/>
            <person name="Zhou R."/>
        </authorList>
    </citation>
    <scope>NUCLEOTIDE SEQUENCE [LARGE SCALE GENOMIC DNA]</scope>
    <source>
        <strain evidence="1">BV-YZ2020</strain>
    </source>
</reference>
<protein>
    <submittedName>
        <fullName evidence="1">Uncharacterized protein</fullName>
    </submittedName>
</protein>
<dbReference type="Proteomes" id="UP000828941">
    <property type="component" value="Chromosome 12"/>
</dbReference>
<evidence type="ECO:0000313" key="2">
    <source>
        <dbReference type="Proteomes" id="UP000828941"/>
    </source>
</evidence>
<keyword evidence="2" id="KW-1185">Reference proteome</keyword>
<name>A0ACB9LGM8_BAUVA</name>
<sequence>MQKEGVATKYIIVLNTIAGGCTVCEPANSREHLCCFLSKLHEKELHCYIIKREEYKDYLLLWNALVDIYARSGKVREARRLFDSLTIRDEISYTSMIVGYRMKGDGEAALKLLEEICEFEINDTKFTTSFGVLLLITLHLNWSIIIHIIIKFKYYFIISKTNRNLWDKE</sequence>
<proteinExistence type="predicted"/>
<evidence type="ECO:0000313" key="1">
    <source>
        <dbReference type="EMBL" id="KAI4308641.1"/>
    </source>
</evidence>
<dbReference type="EMBL" id="CM039437">
    <property type="protein sequence ID" value="KAI4308641.1"/>
    <property type="molecule type" value="Genomic_DNA"/>
</dbReference>